<reference evidence="1 2" key="1">
    <citation type="submission" date="2020-01" db="EMBL/GenBank/DDBJ databases">
        <title>Identification and distribution of gene clusters putatively required for synthesis of sphingolipid metabolism inhibitors in phylogenetically diverse species of the filamentous fungus Fusarium.</title>
        <authorList>
            <person name="Kim H.-S."/>
            <person name="Busman M."/>
            <person name="Brown D.W."/>
            <person name="Divon H."/>
            <person name="Uhlig S."/>
            <person name="Proctor R.H."/>
        </authorList>
    </citation>
    <scope>NUCLEOTIDE SEQUENCE [LARGE SCALE GENOMIC DNA]</scope>
    <source>
        <strain evidence="1 2">NRRL 20459</strain>
    </source>
</reference>
<organism evidence="1 2">
    <name type="scientific">Fusarium albosuccineum</name>
    <dbReference type="NCBI Taxonomy" id="1237068"/>
    <lineage>
        <taxon>Eukaryota</taxon>
        <taxon>Fungi</taxon>
        <taxon>Dikarya</taxon>
        <taxon>Ascomycota</taxon>
        <taxon>Pezizomycotina</taxon>
        <taxon>Sordariomycetes</taxon>
        <taxon>Hypocreomycetidae</taxon>
        <taxon>Hypocreales</taxon>
        <taxon>Nectriaceae</taxon>
        <taxon>Fusarium</taxon>
        <taxon>Fusarium decemcellulare species complex</taxon>
    </lineage>
</organism>
<comment type="caution">
    <text evidence="1">The sequence shown here is derived from an EMBL/GenBank/DDBJ whole genome shotgun (WGS) entry which is preliminary data.</text>
</comment>
<dbReference type="EMBL" id="JAADYS010000011">
    <property type="protein sequence ID" value="KAF4472999.1"/>
    <property type="molecule type" value="Genomic_DNA"/>
</dbReference>
<evidence type="ECO:0000313" key="2">
    <source>
        <dbReference type="Proteomes" id="UP000554235"/>
    </source>
</evidence>
<gene>
    <name evidence="1" type="ORF">FALBO_114</name>
</gene>
<dbReference type="OrthoDB" id="3921745at2759"/>
<sequence length="147" mass="17626">MSCYPSPPPDGKSRHAKQRYTTEQGDYIIYAWCDKKMKWQRIQLEFDARFGSTPKRTVQGLQAWYYRMNRRRPVWEQDGQLCFNNKDDLAPQHTSIKTRDRDRLMEPLGIAERYPERAIHYAWVDPETRSKAQDWGAYHFLADNHDQ</sequence>
<keyword evidence="2" id="KW-1185">Reference proteome</keyword>
<proteinExistence type="predicted"/>
<dbReference type="AlphaFoldDB" id="A0A8H4LNP9"/>
<evidence type="ECO:0000313" key="1">
    <source>
        <dbReference type="EMBL" id="KAF4472999.1"/>
    </source>
</evidence>
<protein>
    <submittedName>
        <fullName evidence="1">Uncharacterized protein</fullName>
    </submittedName>
</protein>
<name>A0A8H4LNP9_9HYPO</name>
<dbReference type="Proteomes" id="UP000554235">
    <property type="component" value="Unassembled WGS sequence"/>
</dbReference>
<accession>A0A8H4LNP9</accession>